<organism evidence="10 11">
    <name type="scientific">Streptococcus mutans SM6</name>
    <dbReference type="NCBI Taxonomy" id="857119"/>
    <lineage>
        <taxon>Bacteria</taxon>
        <taxon>Bacillati</taxon>
        <taxon>Bacillota</taxon>
        <taxon>Bacilli</taxon>
        <taxon>Lactobacillales</taxon>
        <taxon>Streptococcaceae</taxon>
        <taxon>Streptococcus</taxon>
    </lineage>
</organism>
<dbReference type="EMBL" id="AHSR01000058">
    <property type="protein sequence ID" value="EMC21565.1"/>
    <property type="molecule type" value="Genomic_DNA"/>
</dbReference>
<protein>
    <submittedName>
        <fullName evidence="10">Putative response regulator</fullName>
    </submittedName>
</protein>
<evidence type="ECO:0000256" key="7">
    <source>
        <dbReference type="PROSITE-ProRule" id="PRU01091"/>
    </source>
</evidence>
<comment type="caution">
    <text evidence="10">The sequence shown here is derived from an EMBL/GenBank/DDBJ whole genome shotgun (WGS) entry which is preliminary data.</text>
</comment>
<gene>
    <name evidence="10" type="ORF">SMU82_09492</name>
</gene>
<dbReference type="SUPFAM" id="SSF52172">
    <property type="entry name" value="CheY-like"/>
    <property type="match status" value="1"/>
</dbReference>
<evidence type="ECO:0000259" key="9">
    <source>
        <dbReference type="PROSITE" id="PS51755"/>
    </source>
</evidence>
<dbReference type="InterPro" id="IPR001789">
    <property type="entry name" value="Sig_transdc_resp-reg_receiver"/>
</dbReference>
<dbReference type="CDD" id="cd00383">
    <property type="entry name" value="trans_reg_C"/>
    <property type="match status" value="1"/>
</dbReference>
<keyword evidence="3" id="KW-0805">Transcription regulation</keyword>
<dbReference type="Gene3D" id="1.10.10.10">
    <property type="entry name" value="Winged helix-like DNA-binding domain superfamily/Winged helix DNA-binding domain"/>
    <property type="match status" value="1"/>
</dbReference>
<sequence>MARILQIEDNNDIQKILRDFFSEEHEVIQAYSGTEGLRLFESENIDLVLLDIMLPGKSGEQVLQEIRKVSSVPIIMLTALSDKQMISQYLLAGANDYIVKPFNLEEVYARVTVQLRSVTKSHNPATTKQTALSIKNITVNPDTFEISYLEKSVRLGKKEFQILHALLQYPKKIFTKEDLYESVWKEPYLPGDNTLNAQLSNLRRKLAQVDDSTDYIETIWGLGVRLKGED</sequence>
<keyword evidence="4 7" id="KW-0238">DNA-binding</keyword>
<keyword evidence="5" id="KW-0804">Transcription</keyword>
<dbReference type="CDD" id="cd17574">
    <property type="entry name" value="REC_OmpR"/>
    <property type="match status" value="1"/>
</dbReference>
<dbReference type="Pfam" id="PF00486">
    <property type="entry name" value="Trans_reg_C"/>
    <property type="match status" value="1"/>
</dbReference>
<dbReference type="SMART" id="SM00448">
    <property type="entry name" value="REC"/>
    <property type="match status" value="1"/>
</dbReference>
<dbReference type="InterPro" id="IPR016032">
    <property type="entry name" value="Sig_transdc_resp-reg_C-effctor"/>
</dbReference>
<name>A0A829BK64_STRMG</name>
<proteinExistence type="predicted"/>
<dbReference type="GO" id="GO:0000976">
    <property type="term" value="F:transcription cis-regulatory region binding"/>
    <property type="evidence" value="ECO:0007669"/>
    <property type="project" value="TreeGrafter"/>
</dbReference>
<dbReference type="GO" id="GO:0006355">
    <property type="term" value="P:regulation of DNA-templated transcription"/>
    <property type="evidence" value="ECO:0007669"/>
    <property type="project" value="InterPro"/>
</dbReference>
<dbReference type="RefSeq" id="WP_002262300.1">
    <property type="nucleotide sequence ID" value="NZ_AHSR01000058.1"/>
</dbReference>
<evidence type="ECO:0000256" key="5">
    <source>
        <dbReference type="ARBA" id="ARBA00023163"/>
    </source>
</evidence>
<feature type="domain" description="OmpR/PhoB-type" evidence="9">
    <location>
        <begin position="129"/>
        <end position="228"/>
    </location>
</feature>
<evidence type="ECO:0000259" key="8">
    <source>
        <dbReference type="PROSITE" id="PS50110"/>
    </source>
</evidence>
<evidence type="ECO:0000256" key="3">
    <source>
        <dbReference type="ARBA" id="ARBA00023015"/>
    </source>
</evidence>
<dbReference type="PROSITE" id="PS50110">
    <property type="entry name" value="RESPONSE_REGULATORY"/>
    <property type="match status" value="1"/>
</dbReference>
<evidence type="ECO:0000313" key="10">
    <source>
        <dbReference type="EMBL" id="EMC21565.1"/>
    </source>
</evidence>
<reference evidence="10 11" key="1">
    <citation type="journal article" date="2013" name="Mol. Biol. Evol.">
        <title>Evolutionary and population genomics of the cavity causing bacteria Streptococcus mutans.</title>
        <authorList>
            <person name="Cornejo O.E."/>
            <person name="Lefebure T."/>
            <person name="Pavinski Bitar P.D."/>
            <person name="Lang P."/>
            <person name="Richards V.P."/>
            <person name="Eilertson K."/>
            <person name="Do T."/>
            <person name="Beighton D."/>
            <person name="Zeng L."/>
            <person name="Ahn S.J."/>
            <person name="Burne R.A."/>
            <person name="Siepel A."/>
            <person name="Bustamante C.D."/>
            <person name="Stanhope M.J."/>
        </authorList>
    </citation>
    <scope>NUCLEOTIDE SEQUENCE [LARGE SCALE GENOMIC DNA]</scope>
    <source>
        <strain evidence="10 11">SM6</strain>
    </source>
</reference>
<feature type="domain" description="Response regulatory" evidence="8">
    <location>
        <begin position="3"/>
        <end position="115"/>
    </location>
</feature>
<dbReference type="Pfam" id="PF00072">
    <property type="entry name" value="Response_reg"/>
    <property type="match status" value="1"/>
</dbReference>
<accession>A0A829BK64</accession>
<keyword evidence="1 6" id="KW-0597">Phosphoprotein</keyword>
<dbReference type="PANTHER" id="PTHR48111:SF2">
    <property type="entry name" value="RESPONSE REGULATOR SAER"/>
    <property type="match status" value="1"/>
</dbReference>
<dbReference type="AlphaFoldDB" id="A0A829BK64"/>
<dbReference type="PROSITE" id="PS51755">
    <property type="entry name" value="OMPR_PHOB"/>
    <property type="match status" value="1"/>
</dbReference>
<dbReference type="Proteomes" id="UP000011676">
    <property type="component" value="Unassembled WGS sequence"/>
</dbReference>
<dbReference type="GO" id="GO:0005829">
    <property type="term" value="C:cytosol"/>
    <property type="evidence" value="ECO:0007669"/>
    <property type="project" value="TreeGrafter"/>
</dbReference>
<dbReference type="Gene3D" id="3.40.50.2300">
    <property type="match status" value="1"/>
</dbReference>
<evidence type="ECO:0000313" key="11">
    <source>
        <dbReference type="Proteomes" id="UP000011676"/>
    </source>
</evidence>
<evidence type="ECO:0000256" key="2">
    <source>
        <dbReference type="ARBA" id="ARBA00023012"/>
    </source>
</evidence>
<feature type="modified residue" description="4-aspartylphosphate" evidence="6">
    <location>
        <position position="51"/>
    </location>
</feature>
<dbReference type="SMART" id="SM00862">
    <property type="entry name" value="Trans_reg_C"/>
    <property type="match status" value="1"/>
</dbReference>
<evidence type="ECO:0000256" key="6">
    <source>
        <dbReference type="PROSITE-ProRule" id="PRU00169"/>
    </source>
</evidence>
<dbReference type="SUPFAM" id="SSF46894">
    <property type="entry name" value="C-terminal effector domain of the bipartite response regulators"/>
    <property type="match status" value="1"/>
</dbReference>
<dbReference type="PANTHER" id="PTHR48111">
    <property type="entry name" value="REGULATOR OF RPOS"/>
    <property type="match status" value="1"/>
</dbReference>
<dbReference type="InterPro" id="IPR036388">
    <property type="entry name" value="WH-like_DNA-bd_sf"/>
</dbReference>
<dbReference type="GO" id="GO:0000156">
    <property type="term" value="F:phosphorelay response regulator activity"/>
    <property type="evidence" value="ECO:0007669"/>
    <property type="project" value="TreeGrafter"/>
</dbReference>
<keyword evidence="2" id="KW-0902">Two-component regulatory system</keyword>
<dbReference type="InterPro" id="IPR011006">
    <property type="entry name" value="CheY-like_superfamily"/>
</dbReference>
<feature type="DNA-binding region" description="OmpR/PhoB-type" evidence="7">
    <location>
        <begin position="129"/>
        <end position="228"/>
    </location>
</feature>
<dbReference type="GeneID" id="93859463"/>
<evidence type="ECO:0000256" key="1">
    <source>
        <dbReference type="ARBA" id="ARBA00022553"/>
    </source>
</evidence>
<dbReference type="GO" id="GO:0032993">
    <property type="term" value="C:protein-DNA complex"/>
    <property type="evidence" value="ECO:0007669"/>
    <property type="project" value="TreeGrafter"/>
</dbReference>
<dbReference type="InterPro" id="IPR039420">
    <property type="entry name" value="WalR-like"/>
</dbReference>
<dbReference type="InterPro" id="IPR001867">
    <property type="entry name" value="OmpR/PhoB-type_DNA-bd"/>
</dbReference>
<evidence type="ECO:0000256" key="4">
    <source>
        <dbReference type="ARBA" id="ARBA00023125"/>
    </source>
</evidence>